<feature type="region of interest" description="Disordered" evidence="1">
    <location>
        <begin position="99"/>
        <end position="216"/>
    </location>
</feature>
<gene>
    <name evidence="2" type="ORF">IW261DRAFT_1595303</name>
</gene>
<dbReference type="Proteomes" id="UP001175227">
    <property type="component" value="Unassembled WGS sequence"/>
</dbReference>
<evidence type="ECO:0000313" key="3">
    <source>
        <dbReference type="Proteomes" id="UP001175227"/>
    </source>
</evidence>
<protein>
    <submittedName>
        <fullName evidence="2">Uncharacterized protein</fullName>
    </submittedName>
</protein>
<sequence>MSACNHAISSARTTMESLFYFKASIGLGIAFPFKFAAQEEKQIIVATPPNSCSRATFCSNSSSFDSLPSSSLSVSPSLCCCSSKSTALPASKRSSIANTGALPTECQGKLPSSDKASDPDFKEYTGVNLRAPPTIKSKGRDLGVSPQWSERNVTSDMPSTSPPVLPRLSSTIPEPRQHLHRQPAGLGLGHPTTTSLQTASLAPPPPPPSEPSGMGMLTSSLSISFELCRLTSQCIPKPPSQSQPHPYSQPPAHAQRLFSSKMRIVTLSKFSKRSLYTIPELSTGSLDQGHDNFIRKGGLCSDGRVFEGSMVHSFGRTLF</sequence>
<keyword evidence="3" id="KW-1185">Reference proteome</keyword>
<dbReference type="AlphaFoldDB" id="A0AA39P1G9"/>
<organism evidence="2 3">
    <name type="scientific">Armillaria novae-zelandiae</name>
    <dbReference type="NCBI Taxonomy" id="153914"/>
    <lineage>
        <taxon>Eukaryota</taxon>
        <taxon>Fungi</taxon>
        <taxon>Dikarya</taxon>
        <taxon>Basidiomycota</taxon>
        <taxon>Agaricomycotina</taxon>
        <taxon>Agaricomycetes</taxon>
        <taxon>Agaricomycetidae</taxon>
        <taxon>Agaricales</taxon>
        <taxon>Marasmiineae</taxon>
        <taxon>Physalacriaceae</taxon>
        <taxon>Armillaria</taxon>
    </lineage>
</organism>
<proteinExistence type="predicted"/>
<evidence type="ECO:0000313" key="2">
    <source>
        <dbReference type="EMBL" id="KAK0475817.1"/>
    </source>
</evidence>
<evidence type="ECO:0000256" key="1">
    <source>
        <dbReference type="SAM" id="MobiDB-lite"/>
    </source>
</evidence>
<dbReference type="EMBL" id="JAUEPR010000022">
    <property type="protein sequence ID" value="KAK0475817.1"/>
    <property type="molecule type" value="Genomic_DNA"/>
</dbReference>
<feature type="compositionally biased region" description="Polar residues" evidence="1">
    <location>
        <begin position="191"/>
        <end position="200"/>
    </location>
</feature>
<feature type="compositionally biased region" description="Polar residues" evidence="1">
    <location>
        <begin position="146"/>
        <end position="159"/>
    </location>
</feature>
<reference evidence="2" key="1">
    <citation type="submission" date="2023-06" db="EMBL/GenBank/DDBJ databases">
        <authorList>
            <consortium name="Lawrence Berkeley National Laboratory"/>
            <person name="Ahrendt S."/>
            <person name="Sahu N."/>
            <person name="Indic B."/>
            <person name="Wong-Bajracharya J."/>
            <person name="Merenyi Z."/>
            <person name="Ke H.-M."/>
            <person name="Monk M."/>
            <person name="Kocsube S."/>
            <person name="Drula E."/>
            <person name="Lipzen A."/>
            <person name="Balint B."/>
            <person name="Henrissat B."/>
            <person name="Andreopoulos B."/>
            <person name="Martin F.M."/>
            <person name="Harder C.B."/>
            <person name="Rigling D."/>
            <person name="Ford K.L."/>
            <person name="Foster G.D."/>
            <person name="Pangilinan J."/>
            <person name="Papanicolaou A."/>
            <person name="Barry K."/>
            <person name="LaButti K."/>
            <person name="Viragh M."/>
            <person name="Koriabine M."/>
            <person name="Yan M."/>
            <person name="Riley R."/>
            <person name="Champramary S."/>
            <person name="Plett K.L."/>
            <person name="Tsai I.J."/>
            <person name="Slot J."/>
            <person name="Sipos G."/>
            <person name="Plett J."/>
            <person name="Nagy L.G."/>
            <person name="Grigoriev I.V."/>
        </authorList>
    </citation>
    <scope>NUCLEOTIDE SEQUENCE</scope>
    <source>
        <strain evidence="2">ICMP 16352</strain>
    </source>
</reference>
<accession>A0AA39P1G9</accession>
<comment type="caution">
    <text evidence="2">The sequence shown here is derived from an EMBL/GenBank/DDBJ whole genome shotgun (WGS) entry which is preliminary data.</text>
</comment>
<name>A0AA39P1G9_9AGAR</name>